<reference evidence="2" key="2">
    <citation type="submission" date="2025-08" db="UniProtKB">
        <authorList>
            <consortium name="RefSeq"/>
        </authorList>
    </citation>
    <scope>IDENTIFICATION</scope>
</reference>
<evidence type="ECO:0000313" key="2">
    <source>
        <dbReference type="RefSeq" id="XP_040960254.1"/>
    </source>
</evidence>
<keyword evidence="2" id="KW-0560">Oxidoreductase</keyword>
<dbReference type="GO" id="GO:0051213">
    <property type="term" value="F:dioxygenase activity"/>
    <property type="evidence" value="ECO:0007669"/>
    <property type="project" value="UniProtKB-KW"/>
</dbReference>
<dbReference type="RefSeq" id="XP_040960254.1">
    <property type="nucleotide sequence ID" value="XM_041104320.1"/>
</dbReference>
<reference evidence="1" key="1">
    <citation type="journal article" date="2020" name="Nat. Genet.">
        <title>Genomic diversifications of five Gossypium allopolyploid species and their impact on cotton improvement.</title>
        <authorList>
            <person name="Chen Z.J."/>
            <person name="Sreedasyam A."/>
            <person name="Ando A."/>
            <person name="Song Q."/>
            <person name="De Santiago L.M."/>
            <person name="Hulse-Kemp A.M."/>
            <person name="Ding M."/>
            <person name="Ye W."/>
            <person name="Kirkbride R.C."/>
            <person name="Jenkins J."/>
            <person name="Plott C."/>
            <person name="Lovell J."/>
            <person name="Lin Y.M."/>
            <person name="Vaughn R."/>
            <person name="Liu B."/>
            <person name="Simpson S."/>
            <person name="Scheffler B.E."/>
            <person name="Wen L."/>
            <person name="Saski C.A."/>
            <person name="Grover C.E."/>
            <person name="Hu G."/>
            <person name="Conover J.L."/>
            <person name="Carlson J.W."/>
            <person name="Shu S."/>
            <person name="Boston L.B."/>
            <person name="Williams M."/>
            <person name="Peterson D.G."/>
            <person name="McGee K."/>
            <person name="Jones D.C."/>
            <person name="Wendel J.F."/>
            <person name="Stelly D.M."/>
            <person name="Grimwood J."/>
            <person name="Schmutz J."/>
        </authorList>
    </citation>
    <scope>NUCLEOTIDE SEQUENCE [LARGE SCALE GENOMIC DNA]</scope>
    <source>
        <strain evidence="1">cv. TM-1</strain>
    </source>
</reference>
<sequence length="115" mass="12886">MSSRTGAKVPVIDFSNQNLKPISPEWDLLEFRVREALEEYGCFELCVSDKPFRAYHGSPSRLYESISTDDAHIAENIEQCVTTTLSPQGNISFSKTLASFTQLAPGLEKTILRMI</sequence>
<keyword evidence="1" id="KW-1185">Reference proteome</keyword>
<keyword evidence="2" id="KW-0223">Dioxygenase</keyword>
<dbReference type="GeneID" id="121223202"/>
<dbReference type="Proteomes" id="UP000818029">
    <property type="component" value="Chromosome D11"/>
</dbReference>
<organism evidence="1 2">
    <name type="scientific">Gossypium hirsutum</name>
    <name type="common">Upland cotton</name>
    <name type="synonym">Gossypium mexicanum</name>
    <dbReference type="NCBI Taxonomy" id="3635"/>
    <lineage>
        <taxon>Eukaryota</taxon>
        <taxon>Viridiplantae</taxon>
        <taxon>Streptophyta</taxon>
        <taxon>Embryophyta</taxon>
        <taxon>Tracheophyta</taxon>
        <taxon>Spermatophyta</taxon>
        <taxon>Magnoliopsida</taxon>
        <taxon>eudicotyledons</taxon>
        <taxon>Gunneridae</taxon>
        <taxon>Pentapetalae</taxon>
        <taxon>rosids</taxon>
        <taxon>malvids</taxon>
        <taxon>Malvales</taxon>
        <taxon>Malvaceae</taxon>
        <taxon>Malvoideae</taxon>
        <taxon>Gossypium</taxon>
    </lineage>
</organism>
<accession>A0ABM3AZP7</accession>
<protein>
    <submittedName>
        <fullName evidence="2">Probable 2-oxoglutarate-dependent dioxygenase AOP1.2</fullName>
    </submittedName>
</protein>
<proteinExistence type="predicted"/>
<name>A0ABM3AZP7_GOSHI</name>
<gene>
    <name evidence="2" type="primary">LOC121223202</name>
</gene>
<evidence type="ECO:0000313" key="1">
    <source>
        <dbReference type="Proteomes" id="UP000818029"/>
    </source>
</evidence>